<evidence type="ECO:0000256" key="8">
    <source>
        <dbReference type="ARBA" id="ARBA00022989"/>
    </source>
</evidence>
<evidence type="ECO:0000256" key="6">
    <source>
        <dbReference type="ARBA" id="ARBA00022692"/>
    </source>
</evidence>
<dbReference type="GO" id="GO:0098797">
    <property type="term" value="C:plasma membrane protein complex"/>
    <property type="evidence" value="ECO:0007669"/>
    <property type="project" value="TreeGrafter"/>
</dbReference>
<comment type="subcellular location">
    <subcellularLocation>
        <location evidence="1">Cell inner membrane</location>
        <topology evidence="1">Single-pass membrane protein</topology>
        <orientation evidence="1">Periplasmic side</orientation>
    </subcellularLocation>
</comment>
<evidence type="ECO:0000256" key="4">
    <source>
        <dbReference type="ARBA" id="ARBA00022475"/>
    </source>
</evidence>
<keyword evidence="8 10" id="KW-1133">Transmembrane helix</keyword>
<dbReference type="InterPro" id="IPR006260">
    <property type="entry name" value="TonB/TolA_C"/>
</dbReference>
<dbReference type="Gene3D" id="3.30.1150.10">
    <property type="match status" value="1"/>
</dbReference>
<evidence type="ECO:0000259" key="11">
    <source>
        <dbReference type="PROSITE" id="PS52015"/>
    </source>
</evidence>
<keyword evidence="9 10" id="KW-0472">Membrane</keyword>
<evidence type="ECO:0000313" key="13">
    <source>
        <dbReference type="Proteomes" id="UP000320813"/>
    </source>
</evidence>
<evidence type="ECO:0000256" key="9">
    <source>
        <dbReference type="ARBA" id="ARBA00023136"/>
    </source>
</evidence>
<comment type="similarity">
    <text evidence="2">Belongs to the TonB family.</text>
</comment>
<dbReference type="GO" id="GO:0055085">
    <property type="term" value="P:transmembrane transport"/>
    <property type="evidence" value="ECO:0007669"/>
    <property type="project" value="InterPro"/>
</dbReference>
<proteinExistence type="inferred from homology"/>
<protein>
    <submittedName>
        <fullName evidence="12">TonB family protein</fullName>
    </submittedName>
</protein>
<name>A0A519BA63_9DELT</name>
<evidence type="ECO:0000256" key="5">
    <source>
        <dbReference type="ARBA" id="ARBA00022519"/>
    </source>
</evidence>
<keyword evidence="7" id="KW-0653">Protein transport</keyword>
<gene>
    <name evidence="12" type="ORF">EVJ47_08015</name>
</gene>
<keyword evidence="5" id="KW-0997">Cell inner membrane</keyword>
<feature type="transmembrane region" description="Helical" evidence="10">
    <location>
        <begin position="17"/>
        <end position="40"/>
    </location>
</feature>
<organism evidence="12 13">
    <name type="scientific">Candidatus Acidulodesulfobacterium ferriphilum</name>
    <dbReference type="NCBI Taxonomy" id="2597223"/>
    <lineage>
        <taxon>Bacteria</taxon>
        <taxon>Deltaproteobacteria</taxon>
        <taxon>Candidatus Acidulodesulfobacterales</taxon>
        <taxon>Candidatus Acidulodesulfobacterium</taxon>
    </lineage>
</organism>
<dbReference type="PROSITE" id="PS52015">
    <property type="entry name" value="TONB_CTD"/>
    <property type="match status" value="1"/>
</dbReference>
<evidence type="ECO:0000256" key="1">
    <source>
        <dbReference type="ARBA" id="ARBA00004383"/>
    </source>
</evidence>
<keyword evidence="6 10" id="KW-0812">Transmembrane</keyword>
<comment type="caution">
    <text evidence="12">The sequence shown here is derived from an EMBL/GenBank/DDBJ whole genome shotgun (WGS) entry which is preliminary data.</text>
</comment>
<evidence type="ECO:0000256" key="7">
    <source>
        <dbReference type="ARBA" id="ARBA00022927"/>
    </source>
</evidence>
<dbReference type="InterPro" id="IPR037682">
    <property type="entry name" value="TonB_C"/>
</dbReference>
<dbReference type="PANTHER" id="PTHR33446">
    <property type="entry name" value="PROTEIN TONB-RELATED"/>
    <property type="match status" value="1"/>
</dbReference>
<dbReference type="GO" id="GO:0031992">
    <property type="term" value="F:energy transducer activity"/>
    <property type="evidence" value="ECO:0007669"/>
    <property type="project" value="TreeGrafter"/>
</dbReference>
<dbReference type="GO" id="GO:0015031">
    <property type="term" value="P:protein transport"/>
    <property type="evidence" value="ECO:0007669"/>
    <property type="project" value="UniProtKB-KW"/>
</dbReference>
<keyword evidence="3" id="KW-0813">Transport</keyword>
<dbReference type="Pfam" id="PF03544">
    <property type="entry name" value="TonB_C"/>
    <property type="match status" value="1"/>
</dbReference>
<dbReference type="Proteomes" id="UP000320813">
    <property type="component" value="Unassembled WGS sequence"/>
</dbReference>
<dbReference type="InterPro" id="IPR051045">
    <property type="entry name" value="TonB-dependent_transducer"/>
</dbReference>
<reference evidence="12 13" key="1">
    <citation type="submission" date="2019-01" db="EMBL/GenBank/DDBJ databases">
        <title>Insights into ecological role of a new deltaproteobacterial order Candidatus Sinidesulfobacterales (Sva0485) by metagenomics and metatranscriptomics.</title>
        <authorList>
            <person name="Tan S."/>
            <person name="Liu J."/>
            <person name="Fang Y."/>
            <person name="Hedlund B.P."/>
            <person name="Lian Z.H."/>
            <person name="Huang L.Y."/>
            <person name="Li J.T."/>
            <person name="Huang L.N."/>
            <person name="Li W.J."/>
            <person name="Jiang H.C."/>
            <person name="Dong H.L."/>
            <person name="Shu W.S."/>
        </authorList>
    </citation>
    <scope>NUCLEOTIDE SEQUENCE [LARGE SCALE GENOMIC DNA]</scope>
    <source>
        <strain evidence="12">AP3</strain>
    </source>
</reference>
<dbReference type="EMBL" id="SGBD01000004">
    <property type="protein sequence ID" value="RZD14167.1"/>
    <property type="molecule type" value="Genomic_DNA"/>
</dbReference>
<dbReference type="AlphaFoldDB" id="A0A519BA63"/>
<evidence type="ECO:0000256" key="10">
    <source>
        <dbReference type="SAM" id="Phobius"/>
    </source>
</evidence>
<evidence type="ECO:0000256" key="2">
    <source>
        <dbReference type="ARBA" id="ARBA00006555"/>
    </source>
</evidence>
<accession>A0A519BA63</accession>
<evidence type="ECO:0000313" key="12">
    <source>
        <dbReference type="EMBL" id="RZD14167.1"/>
    </source>
</evidence>
<keyword evidence="4" id="KW-1003">Cell membrane</keyword>
<dbReference type="SUPFAM" id="SSF74653">
    <property type="entry name" value="TolA/TonB C-terminal domain"/>
    <property type="match status" value="1"/>
</dbReference>
<evidence type="ECO:0000256" key="3">
    <source>
        <dbReference type="ARBA" id="ARBA00022448"/>
    </source>
</evidence>
<dbReference type="NCBIfam" id="TIGR01352">
    <property type="entry name" value="tonB_Cterm"/>
    <property type="match status" value="1"/>
</dbReference>
<sequence length="241" mass="27329">MENIIKEFPDKNARLKYSFIIALILEIMFLLLFAEISLIAKHFMKPAAKVKPLLISVVSLPHKKKVIVPPKKIAVPVKKIKKVIYKKPVIKRVIKKVLIKKSIKPAPLKVHHVSVPMPAPVAPVAPIVKHTVVVHHAHKKIPASILDKYFGEIKAKVVRNLVYPYYARKEGMEGYVNVLFKILRNGDLVFEKIEKGSQYGTLNSSAIKTIKISAPFMPFPKGISINSLTFLIKIHFKLKRR</sequence>
<feature type="domain" description="TonB C-terminal" evidence="11">
    <location>
        <begin position="148"/>
        <end position="241"/>
    </location>
</feature>
<dbReference type="PANTHER" id="PTHR33446:SF2">
    <property type="entry name" value="PROTEIN TONB"/>
    <property type="match status" value="1"/>
</dbReference>